<dbReference type="EC" id="3.4.19.13" evidence="11"/>
<dbReference type="PANTHER" id="PTHR43199:SF1">
    <property type="entry name" value="GLUTATHIONE HYDROLASE PROENZYME"/>
    <property type="match status" value="1"/>
</dbReference>
<evidence type="ECO:0000256" key="12">
    <source>
        <dbReference type="SAM" id="SignalP"/>
    </source>
</evidence>
<feature type="binding site" evidence="10">
    <location>
        <position position="512"/>
    </location>
    <ligand>
        <name>L-glutamate</name>
        <dbReference type="ChEBI" id="CHEBI:29985"/>
    </ligand>
</feature>
<comment type="catalytic activity">
    <reaction evidence="1 11">
        <text>an S-substituted glutathione + H2O = an S-substituted L-cysteinylglycine + L-glutamate</text>
        <dbReference type="Rhea" id="RHEA:59468"/>
        <dbReference type="ChEBI" id="CHEBI:15377"/>
        <dbReference type="ChEBI" id="CHEBI:29985"/>
        <dbReference type="ChEBI" id="CHEBI:90779"/>
        <dbReference type="ChEBI" id="CHEBI:143103"/>
        <dbReference type="EC" id="3.4.19.13"/>
    </reaction>
</comment>
<evidence type="ECO:0000313" key="13">
    <source>
        <dbReference type="EMBL" id="VVN44923.1"/>
    </source>
</evidence>
<protein>
    <recommendedName>
        <fullName evidence="11">Glutathione hydrolase proenzyme</fullName>
        <ecNumber evidence="11">2.3.2.2</ecNumber>
        <ecNumber evidence="11">3.4.19.13</ecNumber>
    </recommendedName>
    <component>
        <recommendedName>
            <fullName evidence="11">Glutathione hydrolase large chain</fullName>
        </recommendedName>
    </component>
    <component>
        <recommendedName>
            <fullName evidence="11">Glutathione hydrolase small chain</fullName>
        </recommendedName>
    </component>
</protein>
<name>A0A5E6XUB6_PSEFL</name>
<evidence type="ECO:0000256" key="1">
    <source>
        <dbReference type="ARBA" id="ARBA00001049"/>
    </source>
</evidence>
<dbReference type="InterPro" id="IPR051792">
    <property type="entry name" value="GGT_bact"/>
</dbReference>
<feature type="binding site" evidence="10">
    <location>
        <begin position="488"/>
        <end position="489"/>
    </location>
    <ligand>
        <name>L-glutamate</name>
        <dbReference type="ChEBI" id="CHEBI:29985"/>
    </ligand>
</feature>
<gene>
    <name evidence="13" type="primary">ggt_1</name>
    <name evidence="13" type="ORF">PS662_05756</name>
</gene>
<organism evidence="13 14">
    <name type="scientific">Pseudomonas fluorescens</name>
    <dbReference type="NCBI Taxonomy" id="294"/>
    <lineage>
        <taxon>Bacteria</taxon>
        <taxon>Pseudomonadati</taxon>
        <taxon>Pseudomonadota</taxon>
        <taxon>Gammaproteobacteria</taxon>
        <taxon>Pseudomonadales</taxon>
        <taxon>Pseudomonadaceae</taxon>
        <taxon>Pseudomonas</taxon>
    </lineage>
</organism>
<evidence type="ECO:0000256" key="4">
    <source>
        <dbReference type="ARBA" id="ARBA00022679"/>
    </source>
</evidence>
<keyword evidence="11" id="KW-0317">Glutathione biosynthesis</keyword>
<accession>A0A5E6XUB6</accession>
<comment type="catalytic activity">
    <reaction evidence="2 11">
        <text>glutathione + H2O = L-cysteinylglycine + L-glutamate</text>
        <dbReference type="Rhea" id="RHEA:28807"/>
        <dbReference type="ChEBI" id="CHEBI:15377"/>
        <dbReference type="ChEBI" id="CHEBI:29985"/>
        <dbReference type="ChEBI" id="CHEBI:57925"/>
        <dbReference type="ChEBI" id="CHEBI:61694"/>
        <dbReference type="EC" id="3.4.19.13"/>
    </reaction>
</comment>
<dbReference type="InterPro" id="IPR043138">
    <property type="entry name" value="GGT_lsub"/>
</dbReference>
<dbReference type="NCBIfam" id="TIGR00066">
    <property type="entry name" value="g_glut_trans"/>
    <property type="match status" value="1"/>
</dbReference>
<evidence type="ECO:0000256" key="5">
    <source>
        <dbReference type="ARBA" id="ARBA00022801"/>
    </source>
</evidence>
<dbReference type="RefSeq" id="WP_150713936.1">
    <property type="nucleotide sequence ID" value="NZ_CABVHK010000027.1"/>
</dbReference>
<dbReference type="GO" id="GO:0006750">
    <property type="term" value="P:glutathione biosynthetic process"/>
    <property type="evidence" value="ECO:0007669"/>
    <property type="project" value="UniProtKB-KW"/>
</dbReference>
<evidence type="ECO:0000313" key="14">
    <source>
        <dbReference type="Proteomes" id="UP000326953"/>
    </source>
</evidence>
<dbReference type="Proteomes" id="UP000326953">
    <property type="component" value="Unassembled WGS sequence"/>
</dbReference>
<comment type="subunit">
    <text evidence="11">This enzyme consists of two polypeptide chains, which are synthesized in precursor form from a single polypeptide.</text>
</comment>
<dbReference type="SUPFAM" id="SSF56235">
    <property type="entry name" value="N-terminal nucleophile aminohydrolases (Ntn hydrolases)"/>
    <property type="match status" value="1"/>
</dbReference>
<comment type="pathway">
    <text evidence="11">Sulfur metabolism; glutathione metabolism.</text>
</comment>
<dbReference type="EC" id="2.3.2.2" evidence="11"/>
<dbReference type="PANTHER" id="PTHR43199">
    <property type="entry name" value="GLUTATHIONE HYDROLASE"/>
    <property type="match status" value="1"/>
</dbReference>
<dbReference type="Gene3D" id="1.10.246.130">
    <property type="match status" value="1"/>
</dbReference>
<keyword evidence="5 11" id="KW-0378">Hydrolase</keyword>
<dbReference type="Pfam" id="PF01019">
    <property type="entry name" value="G_glu_transpept"/>
    <property type="match status" value="1"/>
</dbReference>
<evidence type="ECO:0000256" key="11">
    <source>
        <dbReference type="RuleBase" id="RU368036"/>
    </source>
</evidence>
<keyword evidence="4 11" id="KW-0808">Transferase</keyword>
<feature type="binding site" evidence="10">
    <location>
        <position position="121"/>
    </location>
    <ligand>
        <name>L-glutamate</name>
        <dbReference type="ChEBI" id="CHEBI:29985"/>
    </ligand>
</feature>
<dbReference type="Gene3D" id="3.60.20.40">
    <property type="match status" value="1"/>
</dbReference>
<dbReference type="OrthoDB" id="5297205at2"/>
<feature type="binding site" evidence="10">
    <location>
        <position position="464"/>
    </location>
    <ligand>
        <name>L-glutamate</name>
        <dbReference type="ChEBI" id="CHEBI:29985"/>
    </ligand>
</feature>
<dbReference type="UniPathway" id="UPA00204"/>
<dbReference type="PRINTS" id="PR01210">
    <property type="entry name" value="GGTRANSPTASE"/>
</dbReference>
<evidence type="ECO:0000256" key="10">
    <source>
        <dbReference type="PIRSR" id="PIRSR600101-2"/>
    </source>
</evidence>
<proteinExistence type="inferred from homology"/>
<keyword evidence="6 11" id="KW-0865">Zymogen</keyword>
<evidence type="ECO:0000256" key="8">
    <source>
        <dbReference type="ARBA" id="ARBA00047417"/>
    </source>
</evidence>
<dbReference type="EMBL" id="CABVHK010000027">
    <property type="protein sequence ID" value="VVN44923.1"/>
    <property type="molecule type" value="Genomic_DNA"/>
</dbReference>
<dbReference type="GO" id="GO:0006751">
    <property type="term" value="P:glutathione catabolic process"/>
    <property type="evidence" value="ECO:0007669"/>
    <property type="project" value="UniProtKB-UniRule"/>
</dbReference>
<comment type="similarity">
    <text evidence="3 11">Belongs to the gamma-glutamyltransferase family.</text>
</comment>
<evidence type="ECO:0000256" key="9">
    <source>
        <dbReference type="PIRSR" id="PIRSR600101-1"/>
    </source>
</evidence>
<evidence type="ECO:0000256" key="3">
    <source>
        <dbReference type="ARBA" id="ARBA00009381"/>
    </source>
</evidence>
<dbReference type="InterPro" id="IPR000101">
    <property type="entry name" value="GGT_peptidase"/>
</dbReference>
<evidence type="ECO:0000256" key="2">
    <source>
        <dbReference type="ARBA" id="ARBA00001089"/>
    </source>
</evidence>
<keyword evidence="12" id="KW-0732">Signal</keyword>
<dbReference type="InterPro" id="IPR043137">
    <property type="entry name" value="GGT_ssub_C"/>
</dbReference>
<dbReference type="AlphaFoldDB" id="A0A5E6XUB6"/>
<keyword evidence="7 11" id="KW-0012">Acyltransferase</keyword>
<feature type="active site" description="Nucleophile" evidence="9">
    <location>
        <position position="424"/>
    </location>
</feature>
<dbReference type="GO" id="GO:0103068">
    <property type="term" value="F:leukotriene C4 gamma-glutamyl transferase activity"/>
    <property type="evidence" value="ECO:0007669"/>
    <property type="project" value="UniProtKB-EC"/>
</dbReference>
<reference evidence="13 14" key="1">
    <citation type="submission" date="2019-09" db="EMBL/GenBank/DDBJ databases">
        <authorList>
            <person name="Chandra G."/>
            <person name="Truman W A."/>
        </authorList>
    </citation>
    <scope>NUCLEOTIDE SEQUENCE [LARGE SCALE GENOMIC DNA]</scope>
    <source>
        <strain evidence="13">PS662</strain>
    </source>
</reference>
<comment type="catalytic activity">
    <reaction evidence="8 11">
        <text>an N-terminal (5-L-glutamyl)-[peptide] + an alpha-amino acid = 5-L-glutamyl amino acid + an N-terminal L-alpha-aminoacyl-[peptide]</text>
        <dbReference type="Rhea" id="RHEA:23904"/>
        <dbReference type="Rhea" id="RHEA-COMP:9780"/>
        <dbReference type="Rhea" id="RHEA-COMP:9795"/>
        <dbReference type="ChEBI" id="CHEBI:77644"/>
        <dbReference type="ChEBI" id="CHEBI:78597"/>
        <dbReference type="ChEBI" id="CHEBI:78599"/>
        <dbReference type="ChEBI" id="CHEBI:78608"/>
        <dbReference type="EC" id="2.3.2.2"/>
    </reaction>
</comment>
<comment type="PTM">
    <text evidence="11">Cleaved by autocatalysis into a large and a small subunit.</text>
</comment>
<feature type="chain" id="PRO_5022827962" description="Glutathione hydrolase proenzyme" evidence="12">
    <location>
        <begin position="22"/>
        <end position="610"/>
    </location>
</feature>
<sequence precursor="true">MFSAFHLNRFRLSAFSLIASALTLVACNAPPASTLPTAPEAASGYRTDVQARHASKHMAAAANPLAAEAGRAMLRQGGSAIDAAIAMQAVLTLVEPQSSGIGGGALIVLWDGKQVRTYDGRETAPTGATEKLFLQADGTPMPFTQAQIGGRSVGTPGVLRALELAHQKHGRLPWAQLFEPAIRLAEGGFPISPRLNLLIASDSSMQRSPDMMAYFLNADGTPKAVGTQLKNPALAAVFRRIAKEGADALYKGPIAEEIVAKVQGHANPGSLSLNDLNGYSAKERAPLCTDYKRWQVCGMPPPSSGGIAVAQILGTLQALETRDPRYNLVPLKPVKSAHSAGVEPSPEAVHLIAEAERLAYADRAQYVADSDFVPVPVKGLVDPTYLASRAALIGDRSMGVARPGTPPGIQVAFAPDRSPLRISTSQVVAVDDLGSAVSMTTTVESAFGSHLMVQGFLLNNQMTDFSFIPEENGQKVANRVEPGKRPRSSMAPTLIFDRQSGEFLATLGSPGGSQIIEYVAKSTIGLLDWNLDPQTAISLPNFGSRNGPTELERGQFSAGLIQALKDKGHSVNEIDMTSGTQAIVRVKDAQGNVSLVGGADPRREGEALGD</sequence>
<dbReference type="InterPro" id="IPR029055">
    <property type="entry name" value="Ntn_hydrolases_N"/>
</dbReference>
<evidence type="ECO:0000256" key="6">
    <source>
        <dbReference type="ARBA" id="ARBA00023145"/>
    </source>
</evidence>
<feature type="signal peptide" evidence="12">
    <location>
        <begin position="1"/>
        <end position="21"/>
    </location>
</feature>
<evidence type="ECO:0000256" key="7">
    <source>
        <dbReference type="ARBA" id="ARBA00023315"/>
    </source>
</evidence>
<dbReference type="GO" id="GO:0036374">
    <property type="term" value="F:glutathione hydrolase activity"/>
    <property type="evidence" value="ECO:0007669"/>
    <property type="project" value="UniProtKB-UniRule"/>
</dbReference>